<proteinExistence type="inferred from homology"/>
<evidence type="ECO:0000313" key="8">
    <source>
        <dbReference type="Proteomes" id="UP000076481"/>
    </source>
</evidence>
<dbReference type="Gene3D" id="3.60.15.10">
    <property type="entry name" value="Ribonuclease Z/Hydroxyacylglutathione hydrolase-like"/>
    <property type="match status" value="1"/>
</dbReference>
<accession>A0A165M0P7</accession>
<keyword evidence="4 7" id="KW-0378">Hydrolase</keyword>
<keyword evidence="3" id="KW-0479">Metal-binding</keyword>
<sequence length="215" mass="23571">MTLLVEQFRTGGDRNFGYLAADAESRLAFIVDPSYSPQPIVHAATERGYSVRYIFSTHGHQDHTCGNDQARRLTGLEPLLYGCTCPLTGIKVLDGAHFPLGSLDLAVIHTPGHTPDSICLYSEGALFTGDTLFVGKVGGTGTDDEARNEYDSLHHKILTLPPETTVWPGHDYGLRPVSDIGTERMTNPFLMRADVALFIDLKRNWAAYKKAHGIA</sequence>
<dbReference type="GO" id="GO:0016787">
    <property type="term" value="F:hydrolase activity"/>
    <property type="evidence" value="ECO:0007669"/>
    <property type="project" value="UniProtKB-KW"/>
</dbReference>
<protein>
    <submittedName>
        <fullName evidence="7">MBL fold metallo-hydrolase</fullName>
    </submittedName>
</protein>
<dbReference type="PANTHER" id="PTHR43084:SF1">
    <property type="entry name" value="PERSULFIDE DIOXYGENASE ETHE1, MITOCHONDRIAL"/>
    <property type="match status" value="1"/>
</dbReference>
<gene>
    <name evidence="7" type="ORF">A3K90_09505</name>
</gene>
<keyword evidence="5" id="KW-0862">Zinc</keyword>
<comment type="caution">
    <text evidence="7">The sequence shown here is derived from an EMBL/GenBank/DDBJ whole genome shotgun (WGS) entry which is preliminary data.</text>
</comment>
<dbReference type="InterPro" id="IPR035680">
    <property type="entry name" value="Clx_II_MBL"/>
</dbReference>
<evidence type="ECO:0000313" key="7">
    <source>
        <dbReference type="EMBL" id="KZK74668.1"/>
    </source>
</evidence>
<evidence type="ECO:0000256" key="3">
    <source>
        <dbReference type="ARBA" id="ARBA00022723"/>
    </source>
</evidence>
<dbReference type="InterPro" id="IPR051682">
    <property type="entry name" value="Mito_Persulfide_Diox"/>
</dbReference>
<dbReference type="Pfam" id="PF00753">
    <property type="entry name" value="Lactamase_B"/>
    <property type="match status" value="2"/>
</dbReference>
<dbReference type="InterPro" id="IPR036866">
    <property type="entry name" value="RibonucZ/Hydroxyglut_hydro"/>
</dbReference>
<dbReference type="GO" id="GO:0050313">
    <property type="term" value="F:sulfur dioxygenase activity"/>
    <property type="evidence" value="ECO:0007669"/>
    <property type="project" value="TreeGrafter"/>
</dbReference>
<name>A0A165M0P7_PELLU</name>
<comment type="similarity">
    <text evidence="2">Belongs to the metallo-beta-lactamase superfamily. Glyoxalase II family.</text>
</comment>
<evidence type="ECO:0000256" key="4">
    <source>
        <dbReference type="ARBA" id="ARBA00022801"/>
    </source>
</evidence>
<dbReference type="SMART" id="SM00849">
    <property type="entry name" value="Lactamase_B"/>
    <property type="match status" value="1"/>
</dbReference>
<evidence type="ECO:0000259" key="6">
    <source>
        <dbReference type="SMART" id="SM00849"/>
    </source>
</evidence>
<dbReference type="EMBL" id="LVWG01000021">
    <property type="protein sequence ID" value="KZK74668.1"/>
    <property type="molecule type" value="Genomic_DNA"/>
</dbReference>
<feature type="domain" description="Metallo-beta-lactamase" evidence="6">
    <location>
        <begin position="14"/>
        <end position="170"/>
    </location>
</feature>
<organism evidence="7 8">
    <name type="scientific">Pelodictyon luteolum</name>
    <dbReference type="NCBI Taxonomy" id="1100"/>
    <lineage>
        <taxon>Bacteria</taxon>
        <taxon>Pseudomonadati</taxon>
        <taxon>Chlorobiota</taxon>
        <taxon>Chlorobiia</taxon>
        <taxon>Chlorobiales</taxon>
        <taxon>Chlorobiaceae</taxon>
        <taxon>Chlorobium/Pelodictyon group</taxon>
        <taxon>Pelodictyon</taxon>
    </lineage>
</organism>
<dbReference type="SUPFAM" id="SSF56281">
    <property type="entry name" value="Metallo-hydrolase/oxidoreductase"/>
    <property type="match status" value="1"/>
</dbReference>
<evidence type="ECO:0000256" key="2">
    <source>
        <dbReference type="ARBA" id="ARBA00006759"/>
    </source>
</evidence>
<dbReference type="AlphaFoldDB" id="A0A165M0P7"/>
<dbReference type="InterPro" id="IPR001279">
    <property type="entry name" value="Metallo-B-lactamas"/>
</dbReference>
<dbReference type="GO" id="GO:0070813">
    <property type="term" value="P:hydrogen sulfide metabolic process"/>
    <property type="evidence" value="ECO:0007669"/>
    <property type="project" value="TreeGrafter"/>
</dbReference>
<dbReference type="CDD" id="cd07723">
    <property type="entry name" value="hydroxyacylglutathione_hydrolase_MBL-fold"/>
    <property type="match status" value="1"/>
</dbReference>
<dbReference type="PANTHER" id="PTHR43084">
    <property type="entry name" value="PERSULFIDE DIOXYGENASE ETHE1"/>
    <property type="match status" value="1"/>
</dbReference>
<comment type="cofactor">
    <cofactor evidence="1">
        <name>Zn(2+)</name>
        <dbReference type="ChEBI" id="CHEBI:29105"/>
    </cofactor>
</comment>
<dbReference type="Proteomes" id="UP000076481">
    <property type="component" value="Unassembled WGS sequence"/>
</dbReference>
<dbReference type="GO" id="GO:0046872">
    <property type="term" value="F:metal ion binding"/>
    <property type="evidence" value="ECO:0007669"/>
    <property type="project" value="UniProtKB-KW"/>
</dbReference>
<dbReference type="GO" id="GO:0006749">
    <property type="term" value="P:glutathione metabolic process"/>
    <property type="evidence" value="ECO:0007669"/>
    <property type="project" value="TreeGrafter"/>
</dbReference>
<reference evidence="7 8" key="1">
    <citation type="submission" date="2016-03" db="EMBL/GenBank/DDBJ databases">
        <title>Speciation and ecological success in dimly lit waters: horizontal gene transfer in a green sulfur bacteria bloom unveiled by metagenomic assembly.</title>
        <authorList>
            <person name="Llorens-Mares T."/>
            <person name="Liu Z."/>
            <person name="Allen L.Z."/>
            <person name="Rusch D.B."/>
            <person name="Craig M.T."/>
            <person name="Dupont C.L."/>
            <person name="Bryant D.A."/>
            <person name="Casamayor E.O."/>
        </authorList>
    </citation>
    <scope>NUCLEOTIDE SEQUENCE [LARGE SCALE GENOMIC DNA]</scope>
    <source>
        <strain evidence="7">CIII</strain>
    </source>
</reference>
<evidence type="ECO:0000256" key="1">
    <source>
        <dbReference type="ARBA" id="ARBA00001947"/>
    </source>
</evidence>
<evidence type="ECO:0000256" key="5">
    <source>
        <dbReference type="ARBA" id="ARBA00022833"/>
    </source>
</evidence>
<dbReference type="RefSeq" id="WP_303681237.1">
    <property type="nucleotide sequence ID" value="NZ_LVWG01000021.1"/>
</dbReference>